<dbReference type="STRING" id="350688.Clos_2511"/>
<organism evidence="2 3">
    <name type="scientific">Alkaliphilus oremlandii (strain OhILAs)</name>
    <name type="common">Clostridium oremlandii (strain OhILAs)</name>
    <dbReference type="NCBI Taxonomy" id="350688"/>
    <lineage>
        <taxon>Bacteria</taxon>
        <taxon>Bacillati</taxon>
        <taxon>Bacillota</taxon>
        <taxon>Clostridia</taxon>
        <taxon>Peptostreptococcales</taxon>
        <taxon>Natronincolaceae</taxon>
        <taxon>Alkaliphilus</taxon>
    </lineage>
</organism>
<dbReference type="EMBL" id="CP000853">
    <property type="protein sequence ID" value="ABW20042.1"/>
    <property type="molecule type" value="Genomic_DNA"/>
</dbReference>
<evidence type="ECO:0000313" key="3">
    <source>
        <dbReference type="Proteomes" id="UP000000269"/>
    </source>
</evidence>
<proteinExistence type="predicted"/>
<dbReference type="Pfam" id="PF13302">
    <property type="entry name" value="Acetyltransf_3"/>
    <property type="match status" value="1"/>
</dbReference>
<accession>A8MJR0</accession>
<name>A8MJR0_ALKOO</name>
<feature type="domain" description="N-acetyltransferase" evidence="1">
    <location>
        <begin position="4"/>
        <end position="148"/>
    </location>
</feature>
<dbReference type="InterPro" id="IPR016181">
    <property type="entry name" value="Acyl_CoA_acyltransferase"/>
</dbReference>
<dbReference type="AlphaFoldDB" id="A8MJR0"/>
<reference evidence="3" key="1">
    <citation type="submission" date="2007-10" db="EMBL/GenBank/DDBJ databases">
        <title>Complete genome of Alkaliphilus oremlandii OhILAs.</title>
        <authorList>
            <person name="Copeland A."/>
            <person name="Lucas S."/>
            <person name="Lapidus A."/>
            <person name="Barry K."/>
            <person name="Detter J.C."/>
            <person name="Glavina del Rio T."/>
            <person name="Hammon N."/>
            <person name="Israni S."/>
            <person name="Dalin E."/>
            <person name="Tice H."/>
            <person name="Pitluck S."/>
            <person name="Chain P."/>
            <person name="Malfatti S."/>
            <person name="Shin M."/>
            <person name="Vergez L."/>
            <person name="Schmutz J."/>
            <person name="Larimer F."/>
            <person name="Land M."/>
            <person name="Hauser L."/>
            <person name="Kyrpides N."/>
            <person name="Mikhailova N."/>
            <person name="Stolz J.F."/>
            <person name="Dawson A."/>
            <person name="Fisher E."/>
            <person name="Crable B."/>
            <person name="Perera E."/>
            <person name="Lisak J."/>
            <person name="Ranganathan M."/>
            <person name="Basu P."/>
            <person name="Richardson P."/>
        </authorList>
    </citation>
    <scope>NUCLEOTIDE SEQUENCE [LARGE SCALE GENOMIC DNA]</scope>
    <source>
        <strain evidence="3">OhILAs</strain>
    </source>
</reference>
<dbReference type="KEGG" id="aoe:Clos_2511"/>
<dbReference type="HOGENOM" id="CLU_013985_29_0_9"/>
<dbReference type="InterPro" id="IPR000182">
    <property type="entry name" value="GNAT_dom"/>
</dbReference>
<keyword evidence="2" id="KW-0808">Transferase</keyword>
<dbReference type="PANTHER" id="PTHR43328:SF1">
    <property type="entry name" value="N-ACETYLTRANSFERASE DOMAIN-CONTAINING PROTEIN"/>
    <property type="match status" value="1"/>
</dbReference>
<evidence type="ECO:0000313" key="2">
    <source>
        <dbReference type="EMBL" id="ABW20042.1"/>
    </source>
</evidence>
<dbReference type="Gene3D" id="3.40.630.30">
    <property type="match status" value="1"/>
</dbReference>
<dbReference type="CDD" id="cd04301">
    <property type="entry name" value="NAT_SF"/>
    <property type="match status" value="1"/>
</dbReference>
<keyword evidence="3" id="KW-1185">Reference proteome</keyword>
<evidence type="ECO:0000259" key="1">
    <source>
        <dbReference type="PROSITE" id="PS51186"/>
    </source>
</evidence>
<dbReference type="PROSITE" id="PS51186">
    <property type="entry name" value="GNAT"/>
    <property type="match status" value="1"/>
</dbReference>
<dbReference type="RefSeq" id="WP_012160349.1">
    <property type="nucleotide sequence ID" value="NC_009922.1"/>
</dbReference>
<dbReference type="SUPFAM" id="SSF55729">
    <property type="entry name" value="Acyl-CoA N-acyltransferases (Nat)"/>
    <property type="match status" value="1"/>
</dbReference>
<dbReference type="GO" id="GO:0016747">
    <property type="term" value="F:acyltransferase activity, transferring groups other than amino-acyl groups"/>
    <property type="evidence" value="ECO:0007669"/>
    <property type="project" value="InterPro"/>
</dbReference>
<dbReference type="eggNOG" id="COG1670">
    <property type="taxonomic scope" value="Bacteria"/>
</dbReference>
<dbReference type="Proteomes" id="UP000000269">
    <property type="component" value="Chromosome"/>
</dbReference>
<dbReference type="PANTHER" id="PTHR43328">
    <property type="entry name" value="ACETYLTRANSFERASE-RELATED"/>
    <property type="match status" value="1"/>
</dbReference>
<protein>
    <submittedName>
        <fullName evidence="2">GCN5-related N-acetyltransferase</fullName>
    </submittedName>
</protein>
<sequence length="148" mass="17543">MLKYNFKNIEKNDCDLIFEWANDETVRNNSFNSNTIEYEEHVKWFDEKLKSTDSIMHIFEVNNVSVGLIRLDRFDDKSFLINYSIAKEHRGRGYATYLLQLIKDKYKTNFLIGKVKSTNSASIKAFMKAGYIMKDESDIKLFYSFDRD</sequence>
<gene>
    <name evidence="2" type="ordered locus">Clos_2511</name>
</gene>